<dbReference type="Gene3D" id="3.30.40.10">
    <property type="entry name" value="Zinc/RING finger domain, C3HC4 (zinc finger)"/>
    <property type="match status" value="1"/>
</dbReference>
<dbReference type="AlphaFoldDB" id="A0AAV1QPS0"/>
<name>A0AAV1QPS0_9ROSI</name>
<dbReference type="GO" id="GO:0005634">
    <property type="term" value="C:nucleus"/>
    <property type="evidence" value="ECO:0007669"/>
    <property type="project" value="TreeGrafter"/>
</dbReference>
<reference evidence="6 7" key="1">
    <citation type="submission" date="2024-01" db="EMBL/GenBank/DDBJ databases">
        <authorList>
            <person name="Waweru B."/>
        </authorList>
    </citation>
    <scope>NUCLEOTIDE SEQUENCE [LARGE SCALE GENOMIC DNA]</scope>
</reference>
<evidence type="ECO:0000259" key="5">
    <source>
        <dbReference type="Pfam" id="PF13696"/>
    </source>
</evidence>
<evidence type="ECO:0000256" key="3">
    <source>
        <dbReference type="ARBA" id="ARBA00022833"/>
    </source>
</evidence>
<dbReference type="GO" id="GO:0061630">
    <property type="term" value="F:ubiquitin protein ligase activity"/>
    <property type="evidence" value="ECO:0007669"/>
    <property type="project" value="InterPro"/>
</dbReference>
<dbReference type="PANTHER" id="PTHR15439">
    <property type="entry name" value="RETINOBLASTOMA-BINDING PROTEIN 6"/>
    <property type="match status" value="1"/>
</dbReference>
<dbReference type="GO" id="GO:0008270">
    <property type="term" value="F:zinc ion binding"/>
    <property type="evidence" value="ECO:0007669"/>
    <property type="project" value="UniProtKB-KW"/>
</dbReference>
<dbReference type="Gene3D" id="4.10.60.10">
    <property type="entry name" value="Zinc finger, CCHC-type"/>
    <property type="match status" value="1"/>
</dbReference>
<dbReference type="SUPFAM" id="SSF57850">
    <property type="entry name" value="RING/U-box"/>
    <property type="match status" value="1"/>
</dbReference>
<dbReference type="EMBL" id="CAWUPB010000130">
    <property type="protein sequence ID" value="CAK7323551.1"/>
    <property type="molecule type" value="Genomic_DNA"/>
</dbReference>
<dbReference type="InterPro" id="IPR033489">
    <property type="entry name" value="RBBP6"/>
</dbReference>
<evidence type="ECO:0000313" key="6">
    <source>
        <dbReference type="EMBL" id="CAK7323551.1"/>
    </source>
</evidence>
<keyword evidence="3" id="KW-0862">Zinc</keyword>
<keyword evidence="1" id="KW-0479">Metal-binding</keyword>
<dbReference type="Pfam" id="PF13696">
    <property type="entry name" value="zf-CCHC_2"/>
    <property type="match status" value="1"/>
</dbReference>
<dbReference type="InterPro" id="IPR025829">
    <property type="entry name" value="Zn_knuckle_CX2CX3GHX4C"/>
</dbReference>
<dbReference type="GO" id="GO:0016567">
    <property type="term" value="P:protein ubiquitination"/>
    <property type="evidence" value="ECO:0007669"/>
    <property type="project" value="InterPro"/>
</dbReference>
<gene>
    <name evidence="6" type="ORF">DCAF_LOCUS1180</name>
</gene>
<dbReference type="InterPro" id="IPR013083">
    <property type="entry name" value="Znf_RING/FYVE/PHD"/>
</dbReference>
<feature type="region of interest" description="Disordered" evidence="4">
    <location>
        <begin position="24"/>
        <end position="44"/>
    </location>
</feature>
<keyword evidence="7" id="KW-1185">Reference proteome</keyword>
<evidence type="ECO:0000256" key="2">
    <source>
        <dbReference type="ARBA" id="ARBA00022771"/>
    </source>
</evidence>
<dbReference type="PANTHER" id="PTHR15439:SF0">
    <property type="entry name" value="CELL DIVISION CYCLE AND APOPTOSIS REGULATOR PROTEIN 1-RELATED"/>
    <property type="match status" value="1"/>
</dbReference>
<dbReference type="GO" id="GO:0006511">
    <property type="term" value="P:ubiquitin-dependent protein catabolic process"/>
    <property type="evidence" value="ECO:0007669"/>
    <property type="project" value="TreeGrafter"/>
</dbReference>
<protein>
    <recommendedName>
        <fullName evidence="5">Zinc knuckle CX2CX3GHX4C domain-containing protein</fullName>
    </recommendedName>
</protein>
<proteinExistence type="predicted"/>
<dbReference type="GO" id="GO:0006397">
    <property type="term" value="P:mRNA processing"/>
    <property type="evidence" value="ECO:0007669"/>
    <property type="project" value="InterPro"/>
</dbReference>
<comment type="caution">
    <text evidence="6">The sequence shown here is derived from an EMBL/GenBank/DDBJ whole genome shotgun (WGS) entry which is preliminary data.</text>
</comment>
<evidence type="ECO:0000256" key="4">
    <source>
        <dbReference type="SAM" id="MobiDB-lite"/>
    </source>
</evidence>
<accession>A0AAV1QPS0</accession>
<dbReference type="Proteomes" id="UP001314170">
    <property type="component" value="Unassembled WGS sequence"/>
</dbReference>
<sequence>MERQYEDERIQELVNTDWLSCGGGSSKGSGKVIRRAQGGRPSTKPPMGYICHRCHVGGHFIKHCPTNGDTKYDTRKVKAPSGIPKSMLITNPEGHYVLSGGEAAVLKPNEEAFEKDMEGMPSKRPTWSVHDVPQDLLCPLCKNVMKDAMLTSKCCFRSFCDKCIRDHLINSKLKCECGATDILTDYLIPNMTVRRAINRILECSTSSSGGSGSDAKSISLQVQDLGSVDRCPSQTNAEDRVDGLPQMAMKAKTASQESVGVSDEEVQQKLVCDEIGKKRKRNASLEFQV</sequence>
<dbReference type="CDD" id="cd16620">
    <property type="entry name" value="vRING-HC-C4C4_RBBP6"/>
    <property type="match status" value="1"/>
</dbReference>
<keyword evidence="2" id="KW-0863">Zinc-finger</keyword>
<evidence type="ECO:0000313" key="7">
    <source>
        <dbReference type="Proteomes" id="UP001314170"/>
    </source>
</evidence>
<evidence type="ECO:0000256" key="1">
    <source>
        <dbReference type="ARBA" id="ARBA00022723"/>
    </source>
</evidence>
<organism evidence="6 7">
    <name type="scientific">Dovyalis caffra</name>
    <dbReference type="NCBI Taxonomy" id="77055"/>
    <lineage>
        <taxon>Eukaryota</taxon>
        <taxon>Viridiplantae</taxon>
        <taxon>Streptophyta</taxon>
        <taxon>Embryophyta</taxon>
        <taxon>Tracheophyta</taxon>
        <taxon>Spermatophyta</taxon>
        <taxon>Magnoliopsida</taxon>
        <taxon>eudicotyledons</taxon>
        <taxon>Gunneridae</taxon>
        <taxon>Pentapetalae</taxon>
        <taxon>rosids</taxon>
        <taxon>fabids</taxon>
        <taxon>Malpighiales</taxon>
        <taxon>Salicaceae</taxon>
        <taxon>Flacourtieae</taxon>
        <taxon>Dovyalis</taxon>
    </lineage>
</organism>
<feature type="domain" description="Zinc knuckle CX2CX3GHX4C" evidence="5">
    <location>
        <begin position="46"/>
        <end position="66"/>
    </location>
</feature>